<dbReference type="Gene3D" id="3.10.129.10">
    <property type="entry name" value="Hotdog Thioesterase"/>
    <property type="match status" value="1"/>
</dbReference>
<organism evidence="2 3">
    <name type="scientific">Sphaerotilus montanus</name>
    <dbReference type="NCBI Taxonomy" id="522889"/>
    <lineage>
        <taxon>Bacteria</taxon>
        <taxon>Pseudomonadati</taxon>
        <taxon>Pseudomonadota</taxon>
        <taxon>Betaproteobacteria</taxon>
        <taxon>Burkholderiales</taxon>
        <taxon>Sphaerotilaceae</taxon>
        <taxon>Sphaerotilus</taxon>
    </lineage>
</organism>
<name>A0A7Y9QZ62_9BURK</name>
<dbReference type="RefSeq" id="WP_246332541.1">
    <property type="nucleotide sequence ID" value="NZ_CAXYYM010000036.1"/>
</dbReference>
<protein>
    <submittedName>
        <fullName evidence="2">3-hydroxymyristoyl/3-hydroxydecanoyl-(Acyl carrier protein) dehydratase</fullName>
    </submittedName>
</protein>
<keyword evidence="3" id="KW-1185">Reference proteome</keyword>
<feature type="domain" description="ApeI dehydratase-like" evidence="1">
    <location>
        <begin position="9"/>
        <end position="91"/>
    </location>
</feature>
<accession>A0A7Y9QZ62</accession>
<dbReference type="AlphaFoldDB" id="A0A7Y9QZ62"/>
<gene>
    <name evidence="2" type="ORF">BDD16_002572</name>
</gene>
<evidence type="ECO:0000313" key="3">
    <source>
        <dbReference type="Proteomes" id="UP000518288"/>
    </source>
</evidence>
<evidence type="ECO:0000313" key="2">
    <source>
        <dbReference type="EMBL" id="NYG33586.1"/>
    </source>
</evidence>
<dbReference type="SUPFAM" id="SSF54637">
    <property type="entry name" value="Thioesterase/thiol ester dehydrase-isomerase"/>
    <property type="match status" value="1"/>
</dbReference>
<comment type="caution">
    <text evidence="2">The sequence shown here is derived from an EMBL/GenBank/DDBJ whole genome shotgun (WGS) entry which is preliminary data.</text>
</comment>
<evidence type="ECO:0000259" key="1">
    <source>
        <dbReference type="Pfam" id="PF22818"/>
    </source>
</evidence>
<reference evidence="2 3" key="1">
    <citation type="submission" date="2020-07" db="EMBL/GenBank/DDBJ databases">
        <title>Genomic Encyclopedia of Archaeal and Bacterial Type Strains, Phase II (KMG-II): from individual species to whole genera.</title>
        <authorList>
            <person name="Goeker M."/>
        </authorList>
    </citation>
    <scope>NUCLEOTIDE SEQUENCE [LARGE SCALE GENOMIC DNA]</scope>
    <source>
        <strain evidence="2 3">DSM 21226</strain>
    </source>
</reference>
<proteinExistence type="predicted"/>
<dbReference type="Proteomes" id="UP000518288">
    <property type="component" value="Unassembled WGS sequence"/>
</dbReference>
<dbReference type="Pfam" id="PF22818">
    <property type="entry name" value="ApeI-like"/>
    <property type="match status" value="1"/>
</dbReference>
<sequence length="115" mass="11946">MAELRCVPVAVPRDHPAFDGHFPGRPLLPGVVLLAQVVEVLRADPEAAAWLGEAPRLSAVKFLAPVLPGADLAVCWTPPGAGSRLRFEVRRHGPGDDAAGVLAATGQFDAGPAAR</sequence>
<dbReference type="InterPro" id="IPR029069">
    <property type="entry name" value="HotDog_dom_sf"/>
</dbReference>
<dbReference type="InterPro" id="IPR054545">
    <property type="entry name" value="ApeI-like"/>
</dbReference>
<dbReference type="EMBL" id="JACCFH010000001">
    <property type="protein sequence ID" value="NYG33586.1"/>
    <property type="molecule type" value="Genomic_DNA"/>
</dbReference>